<dbReference type="EMBL" id="CP002997">
    <property type="protein sequence ID" value="AEM18648.1"/>
    <property type="molecule type" value="Genomic_DNA"/>
</dbReference>
<organism evidence="1 2">
    <name type="scientific">Brucella suis biovar 1 (strain 1330)</name>
    <dbReference type="NCBI Taxonomy" id="204722"/>
    <lineage>
        <taxon>Bacteria</taxon>
        <taxon>Pseudomonadati</taxon>
        <taxon>Pseudomonadota</taxon>
        <taxon>Alphaproteobacteria</taxon>
        <taxon>Hyphomicrobiales</taxon>
        <taxon>Brucellaceae</taxon>
        <taxon>Brucella/Ochrobactrum group</taxon>
        <taxon>Brucella</taxon>
    </lineage>
</organism>
<name>A0A0H3G4A4_BRUSU</name>
<evidence type="ECO:0000313" key="1">
    <source>
        <dbReference type="EMBL" id="AEM18648.1"/>
    </source>
</evidence>
<dbReference type="AlphaFoldDB" id="A0A0H3G4A4"/>
<protein>
    <submittedName>
        <fullName evidence="1">Uncharacterized protein</fullName>
    </submittedName>
</protein>
<dbReference type="KEGG" id="bsi:BS1330_I1308"/>
<dbReference type="Proteomes" id="UP000007104">
    <property type="component" value="Chromosome I"/>
</dbReference>
<dbReference type="HOGENOM" id="CLU_3133086_0_0_5"/>
<sequence length="49" mass="5615">MHRRWRLAPALQAGQTSVRAVPVKAEPLSLFVLSHYPTQNRFALLLEML</sequence>
<reference evidence="1 2" key="1">
    <citation type="journal article" date="2011" name="J. Bacteriol.">
        <title>Revised genome sequence of Brucella suis 1330.</title>
        <authorList>
            <person name="Tae H."/>
            <person name="Shallom S."/>
            <person name="Settlage R."/>
            <person name="Preston D."/>
            <person name="Adams L.G."/>
            <person name="Garner H.R."/>
        </authorList>
    </citation>
    <scope>NUCLEOTIDE SEQUENCE [LARGE SCALE GENOMIC DNA]</scope>
    <source>
        <strain evidence="1 2">1330</strain>
    </source>
</reference>
<accession>A0A0H3G4A4</accession>
<dbReference type="KEGG" id="bms:BR1312"/>
<proteinExistence type="predicted"/>
<gene>
    <name evidence="1" type="ordered locus">BS1330_I1308</name>
</gene>
<evidence type="ECO:0000313" key="2">
    <source>
        <dbReference type="Proteomes" id="UP000007104"/>
    </source>
</evidence>
<keyword evidence="2" id="KW-1185">Reference proteome</keyword>